<sequence>TYNRQLSGNLTSAEYELQSSNKKLGILGSQLLSEKELSNYWENSKLSKDKEFEDFVKKYNLEIKSFDSTIAKLKQTISYGESSIGPDQCNINEECIISYTWRDNNRFVLKDPNIFEHNNEIFESNQIFKKFGTIWQQEDGSLQTRRLILQEVNLGENGNYKDIPNAKAEIVNSTFKYHNPPVIETEFGWRDSFRLRMIAVGSITIFPNSGDNRFGLGVQVFNLKRFGINTHTAFHFEDAEKIEQRLGVSYCPRVFNQDLNLAIGISVGTPFAHMFNNYSINADLIFYLHQ</sequence>
<organism evidence="1">
    <name type="scientific">marine sediment metagenome</name>
    <dbReference type="NCBI Taxonomy" id="412755"/>
    <lineage>
        <taxon>unclassified sequences</taxon>
        <taxon>metagenomes</taxon>
        <taxon>ecological metagenomes</taxon>
    </lineage>
</organism>
<protein>
    <submittedName>
        <fullName evidence="1">Uncharacterized protein</fullName>
    </submittedName>
</protein>
<name>A0A0F9GDJ2_9ZZZZ</name>
<proteinExistence type="predicted"/>
<reference evidence="1" key="1">
    <citation type="journal article" date="2015" name="Nature">
        <title>Complex archaea that bridge the gap between prokaryotes and eukaryotes.</title>
        <authorList>
            <person name="Spang A."/>
            <person name="Saw J.H."/>
            <person name="Jorgensen S.L."/>
            <person name="Zaremba-Niedzwiedzka K."/>
            <person name="Martijn J."/>
            <person name="Lind A.E."/>
            <person name="van Eijk R."/>
            <person name="Schleper C."/>
            <person name="Guy L."/>
            <person name="Ettema T.J."/>
        </authorList>
    </citation>
    <scope>NUCLEOTIDE SEQUENCE</scope>
</reference>
<dbReference type="AlphaFoldDB" id="A0A0F9GDJ2"/>
<gene>
    <name evidence="1" type="ORF">LCGC14_1923280</name>
</gene>
<comment type="caution">
    <text evidence="1">The sequence shown here is derived from an EMBL/GenBank/DDBJ whole genome shotgun (WGS) entry which is preliminary data.</text>
</comment>
<evidence type="ECO:0000313" key="1">
    <source>
        <dbReference type="EMBL" id="KKL88581.1"/>
    </source>
</evidence>
<dbReference type="EMBL" id="LAZR01020525">
    <property type="protein sequence ID" value="KKL88581.1"/>
    <property type="molecule type" value="Genomic_DNA"/>
</dbReference>
<accession>A0A0F9GDJ2</accession>
<feature type="non-terminal residue" evidence="1">
    <location>
        <position position="1"/>
    </location>
</feature>